<evidence type="ECO:0000256" key="6">
    <source>
        <dbReference type="ARBA" id="ARBA00023180"/>
    </source>
</evidence>
<keyword evidence="10" id="KW-1185">Reference proteome</keyword>
<dbReference type="PANTHER" id="PTHR24269">
    <property type="entry name" value="KREMEN PROTEIN"/>
    <property type="match status" value="1"/>
</dbReference>
<feature type="region of interest" description="Disordered" evidence="7">
    <location>
        <begin position="1"/>
        <end position="37"/>
    </location>
</feature>
<dbReference type="Pfam" id="PF01822">
    <property type="entry name" value="WSC"/>
    <property type="match status" value="1"/>
</dbReference>
<name>A0A167MTJ9_CALVF</name>
<dbReference type="Proteomes" id="UP000076738">
    <property type="component" value="Unassembled WGS sequence"/>
</dbReference>
<comment type="subcellular location">
    <subcellularLocation>
        <location evidence="1">Membrane</location>
        <topology evidence="1">Single-pass membrane protein</topology>
    </subcellularLocation>
</comment>
<dbReference type="SMART" id="SM00321">
    <property type="entry name" value="WSC"/>
    <property type="match status" value="1"/>
</dbReference>
<evidence type="ECO:0000256" key="5">
    <source>
        <dbReference type="ARBA" id="ARBA00023136"/>
    </source>
</evidence>
<dbReference type="EMBL" id="KV417281">
    <property type="protein sequence ID" value="KZO97047.1"/>
    <property type="molecule type" value="Genomic_DNA"/>
</dbReference>
<dbReference type="PROSITE" id="PS51212">
    <property type="entry name" value="WSC"/>
    <property type="match status" value="1"/>
</dbReference>
<organism evidence="9 10">
    <name type="scientific">Calocera viscosa (strain TUFC12733)</name>
    <dbReference type="NCBI Taxonomy" id="1330018"/>
    <lineage>
        <taxon>Eukaryota</taxon>
        <taxon>Fungi</taxon>
        <taxon>Dikarya</taxon>
        <taxon>Basidiomycota</taxon>
        <taxon>Agaricomycotina</taxon>
        <taxon>Dacrymycetes</taxon>
        <taxon>Dacrymycetales</taxon>
        <taxon>Dacrymycetaceae</taxon>
        <taxon>Calocera</taxon>
    </lineage>
</organism>
<evidence type="ECO:0000256" key="2">
    <source>
        <dbReference type="ARBA" id="ARBA00022692"/>
    </source>
</evidence>
<sequence>MSSSGSSTEVPTSTAPTGTSSASSSSTSSGALPSYTPLGCYSEPTPYSPDESRAIPNATTGALTDQTVEGCVDYCYNLGYPLAAVEHGNLCFCSDGIYYGGAPVPNGNSAGECATPCSGDSSEICGGHYLFDLYANPTFLDEFYARFPMARFHAEKRKIGRYARRIFRYLE</sequence>
<feature type="domain" description="WSC" evidence="8">
    <location>
        <begin position="34"/>
        <end position="137"/>
    </location>
</feature>
<evidence type="ECO:0000256" key="1">
    <source>
        <dbReference type="ARBA" id="ARBA00004167"/>
    </source>
</evidence>
<feature type="compositionally biased region" description="Low complexity" evidence="7">
    <location>
        <begin position="1"/>
        <end position="34"/>
    </location>
</feature>
<keyword evidence="6" id="KW-0325">Glycoprotein</keyword>
<evidence type="ECO:0000259" key="8">
    <source>
        <dbReference type="PROSITE" id="PS51212"/>
    </source>
</evidence>
<gene>
    <name evidence="9" type="ORF">CALVIDRAFT_563265</name>
</gene>
<dbReference type="InterPro" id="IPR051836">
    <property type="entry name" value="Kremen_rcpt"/>
</dbReference>
<proteinExistence type="predicted"/>
<keyword evidence="3" id="KW-0732">Signal</keyword>
<evidence type="ECO:0000256" key="4">
    <source>
        <dbReference type="ARBA" id="ARBA00022989"/>
    </source>
</evidence>
<dbReference type="AlphaFoldDB" id="A0A167MTJ9"/>
<keyword evidence="4" id="KW-1133">Transmembrane helix</keyword>
<keyword evidence="5" id="KW-0472">Membrane</keyword>
<evidence type="ECO:0000256" key="7">
    <source>
        <dbReference type="SAM" id="MobiDB-lite"/>
    </source>
</evidence>
<evidence type="ECO:0000313" key="9">
    <source>
        <dbReference type="EMBL" id="KZO97047.1"/>
    </source>
</evidence>
<reference evidence="9 10" key="1">
    <citation type="journal article" date="2016" name="Mol. Biol. Evol.">
        <title>Comparative Genomics of Early-Diverging Mushroom-Forming Fungi Provides Insights into the Origins of Lignocellulose Decay Capabilities.</title>
        <authorList>
            <person name="Nagy L.G."/>
            <person name="Riley R."/>
            <person name="Tritt A."/>
            <person name="Adam C."/>
            <person name="Daum C."/>
            <person name="Floudas D."/>
            <person name="Sun H."/>
            <person name="Yadav J.S."/>
            <person name="Pangilinan J."/>
            <person name="Larsson K.H."/>
            <person name="Matsuura K."/>
            <person name="Barry K."/>
            <person name="Labutti K."/>
            <person name="Kuo R."/>
            <person name="Ohm R.A."/>
            <person name="Bhattacharya S.S."/>
            <person name="Shirouzu T."/>
            <person name="Yoshinaga Y."/>
            <person name="Martin F.M."/>
            <person name="Grigoriev I.V."/>
            <person name="Hibbett D.S."/>
        </authorList>
    </citation>
    <scope>NUCLEOTIDE SEQUENCE [LARGE SCALE GENOMIC DNA]</scope>
    <source>
        <strain evidence="9 10">TUFC12733</strain>
    </source>
</reference>
<dbReference type="GO" id="GO:0005886">
    <property type="term" value="C:plasma membrane"/>
    <property type="evidence" value="ECO:0007669"/>
    <property type="project" value="TreeGrafter"/>
</dbReference>
<accession>A0A167MTJ9</accession>
<dbReference type="OrthoDB" id="5985073at2759"/>
<evidence type="ECO:0000256" key="3">
    <source>
        <dbReference type="ARBA" id="ARBA00022729"/>
    </source>
</evidence>
<evidence type="ECO:0000313" key="10">
    <source>
        <dbReference type="Proteomes" id="UP000076738"/>
    </source>
</evidence>
<protein>
    <submittedName>
        <fullName evidence="9">WSC-domain-containing protein</fullName>
    </submittedName>
</protein>
<dbReference type="STRING" id="1330018.A0A167MTJ9"/>
<dbReference type="InterPro" id="IPR002889">
    <property type="entry name" value="WSC_carb-bd"/>
</dbReference>
<keyword evidence="2" id="KW-0812">Transmembrane</keyword>
<dbReference type="PANTHER" id="PTHR24269:SF16">
    <property type="entry name" value="PROTEIN SLG1"/>
    <property type="match status" value="1"/>
</dbReference>